<dbReference type="Proteomes" id="UP001292094">
    <property type="component" value="Unassembled WGS sequence"/>
</dbReference>
<organism evidence="2 3">
    <name type="scientific">Petrolisthes manimaculis</name>
    <dbReference type="NCBI Taxonomy" id="1843537"/>
    <lineage>
        <taxon>Eukaryota</taxon>
        <taxon>Metazoa</taxon>
        <taxon>Ecdysozoa</taxon>
        <taxon>Arthropoda</taxon>
        <taxon>Crustacea</taxon>
        <taxon>Multicrustacea</taxon>
        <taxon>Malacostraca</taxon>
        <taxon>Eumalacostraca</taxon>
        <taxon>Eucarida</taxon>
        <taxon>Decapoda</taxon>
        <taxon>Pleocyemata</taxon>
        <taxon>Anomura</taxon>
        <taxon>Galatheoidea</taxon>
        <taxon>Porcellanidae</taxon>
        <taxon>Petrolisthes</taxon>
    </lineage>
</organism>
<feature type="compositionally biased region" description="Basic and acidic residues" evidence="1">
    <location>
        <begin position="1"/>
        <end position="35"/>
    </location>
</feature>
<accession>A0AAE1QGR3</accession>
<dbReference type="AlphaFoldDB" id="A0AAE1QGR3"/>
<evidence type="ECO:0000313" key="3">
    <source>
        <dbReference type="Proteomes" id="UP001292094"/>
    </source>
</evidence>
<name>A0AAE1QGR3_9EUCA</name>
<reference evidence="2" key="1">
    <citation type="submission" date="2023-11" db="EMBL/GenBank/DDBJ databases">
        <title>Genome assemblies of two species of porcelain crab, Petrolisthes cinctipes and Petrolisthes manimaculis (Anomura: Porcellanidae).</title>
        <authorList>
            <person name="Angst P."/>
        </authorList>
    </citation>
    <scope>NUCLEOTIDE SEQUENCE</scope>
    <source>
        <strain evidence="2">PB745_02</strain>
        <tissue evidence="2">Gill</tissue>
    </source>
</reference>
<evidence type="ECO:0000256" key="1">
    <source>
        <dbReference type="SAM" id="MobiDB-lite"/>
    </source>
</evidence>
<gene>
    <name evidence="2" type="ORF">Pmani_003204</name>
</gene>
<proteinExistence type="predicted"/>
<comment type="caution">
    <text evidence="2">The sequence shown here is derived from an EMBL/GenBank/DDBJ whole genome shotgun (WGS) entry which is preliminary data.</text>
</comment>
<feature type="region of interest" description="Disordered" evidence="1">
    <location>
        <begin position="1"/>
        <end position="65"/>
    </location>
</feature>
<dbReference type="EMBL" id="JAWZYT010000231">
    <property type="protein sequence ID" value="KAK4326249.1"/>
    <property type="molecule type" value="Genomic_DNA"/>
</dbReference>
<sequence>MGGERKRVEGREGDGMGEERRGRQEEALEAREVKGRGGGKRNGSLEKEDGLHGPTPASARHTACRELKPGTLIRLRRGLAITSGH</sequence>
<evidence type="ECO:0000313" key="2">
    <source>
        <dbReference type="EMBL" id="KAK4326249.1"/>
    </source>
</evidence>
<protein>
    <submittedName>
        <fullName evidence="2">Uncharacterized protein</fullName>
    </submittedName>
</protein>
<keyword evidence="3" id="KW-1185">Reference proteome</keyword>